<dbReference type="AlphaFoldDB" id="A0A5J4URJ5"/>
<organism evidence="1 2">
    <name type="scientific">Streblomastix strix</name>
    <dbReference type="NCBI Taxonomy" id="222440"/>
    <lineage>
        <taxon>Eukaryota</taxon>
        <taxon>Metamonada</taxon>
        <taxon>Preaxostyla</taxon>
        <taxon>Oxymonadida</taxon>
        <taxon>Streblomastigidae</taxon>
        <taxon>Streblomastix</taxon>
    </lineage>
</organism>
<sequence>MRRWFCCFDTRGPSCRKKIYLTIHHAARIIAGDAQQSRELTLVIEQIKEFFGNVCDTYSVLGKLSEDRIYYKSADQRGYITSSCQTDSRKPGNSAINQPKINKSLSAAFKSGLNSSTKQLWKLIEIYQPQIISNGCFLLELLRIREWTVQEKLQLKPSIRQPIIILIPLKQLFSVNKSFITVSTSPGATIPITIGTICT</sequence>
<dbReference type="EMBL" id="SNRW01013042">
    <property type="protein sequence ID" value="KAA6373078.1"/>
    <property type="molecule type" value="Genomic_DNA"/>
</dbReference>
<gene>
    <name evidence="1" type="ORF">EZS28_031394</name>
</gene>
<name>A0A5J4URJ5_9EUKA</name>
<proteinExistence type="predicted"/>
<evidence type="ECO:0000313" key="1">
    <source>
        <dbReference type="EMBL" id="KAA6373078.1"/>
    </source>
</evidence>
<evidence type="ECO:0000313" key="2">
    <source>
        <dbReference type="Proteomes" id="UP000324800"/>
    </source>
</evidence>
<reference evidence="1 2" key="1">
    <citation type="submission" date="2019-03" db="EMBL/GenBank/DDBJ databases">
        <title>Single cell metagenomics reveals metabolic interactions within the superorganism composed of flagellate Streblomastix strix and complex community of Bacteroidetes bacteria on its surface.</title>
        <authorList>
            <person name="Treitli S.C."/>
            <person name="Kolisko M."/>
            <person name="Husnik F."/>
            <person name="Keeling P."/>
            <person name="Hampl V."/>
        </authorList>
    </citation>
    <scope>NUCLEOTIDE SEQUENCE [LARGE SCALE GENOMIC DNA]</scope>
    <source>
        <strain evidence="1">ST1C</strain>
    </source>
</reference>
<comment type="caution">
    <text evidence="1">The sequence shown here is derived from an EMBL/GenBank/DDBJ whole genome shotgun (WGS) entry which is preliminary data.</text>
</comment>
<protein>
    <submittedName>
        <fullName evidence="1">Uncharacterized protein</fullName>
    </submittedName>
</protein>
<dbReference type="Proteomes" id="UP000324800">
    <property type="component" value="Unassembled WGS sequence"/>
</dbReference>
<accession>A0A5J4URJ5</accession>